<dbReference type="HOGENOM" id="CLU_009523_5_1_11"/>
<dbReference type="GO" id="GO:0031419">
    <property type="term" value="F:cobalamin binding"/>
    <property type="evidence" value="ECO:0007669"/>
    <property type="project" value="UniProtKB-KW"/>
</dbReference>
<dbReference type="STRING" id="1146883.BLASA_4349"/>
<dbReference type="PANTHER" id="PTHR48101:SF1">
    <property type="entry name" value="METHYLMALONYL-COA MUTASE, LARGE SUBUNIT"/>
    <property type="match status" value="1"/>
</dbReference>
<reference evidence="4 5" key="1">
    <citation type="journal article" date="2012" name="J. Bacteriol.">
        <title>Genome Sequence of Blastococcus saxobsidens DD2, a Stone-Inhabiting Bacterium.</title>
        <authorList>
            <person name="Chouaia B."/>
            <person name="Crotti E."/>
            <person name="Brusetti L."/>
            <person name="Daffonchio D."/>
            <person name="Essoussi I."/>
            <person name="Nouioui I."/>
            <person name="Sbissi I."/>
            <person name="Ghodhbane-Gtari F."/>
            <person name="Gtari M."/>
            <person name="Vacherie B."/>
            <person name="Barbe V."/>
            <person name="Medigue C."/>
            <person name="Gury J."/>
            <person name="Pujic P."/>
            <person name="Normand P."/>
        </authorList>
    </citation>
    <scope>NUCLEOTIDE SEQUENCE [LARGE SCALE GENOMIC DNA]</scope>
    <source>
        <strain evidence="4 5">DD2</strain>
    </source>
</reference>
<dbReference type="SUPFAM" id="SSF51703">
    <property type="entry name" value="Cobalamin (vitamin B12)-dependent enzymes"/>
    <property type="match status" value="1"/>
</dbReference>
<evidence type="ECO:0000259" key="3">
    <source>
        <dbReference type="Pfam" id="PF01642"/>
    </source>
</evidence>
<feature type="domain" description="Methylmalonyl-CoA mutase alpha/beta chain catalytic" evidence="3">
    <location>
        <begin position="17"/>
        <end position="533"/>
    </location>
</feature>
<dbReference type="InterPro" id="IPR006099">
    <property type="entry name" value="MeMalonylCoA_mutase_a/b_cat"/>
</dbReference>
<dbReference type="eggNOG" id="COG1884">
    <property type="taxonomic scope" value="Bacteria"/>
</dbReference>
<dbReference type="RefSeq" id="WP_014378040.1">
    <property type="nucleotide sequence ID" value="NC_016943.1"/>
</dbReference>
<dbReference type="Pfam" id="PF01642">
    <property type="entry name" value="MM_CoA_mutase"/>
    <property type="match status" value="1"/>
</dbReference>
<name>H6RNM1_BLASD</name>
<dbReference type="PANTHER" id="PTHR48101">
    <property type="entry name" value="METHYLMALONYL-COA MUTASE, MITOCHONDRIAL-RELATED"/>
    <property type="match status" value="1"/>
</dbReference>
<evidence type="ECO:0000313" key="5">
    <source>
        <dbReference type="Proteomes" id="UP000007517"/>
    </source>
</evidence>
<accession>H6RNM1</accession>
<sequence>MTREGRQSANAEERYSTSGFQTRPFYASADVEGQWLAEETDFPPPGRFPYTRGFTSGGYRDELWAREMYAGFGSAEEANRRYRFLIENGATGGVSIALDLPTQIGYDSDDPMAVGEVGRIGVALDSYSDIDDLFSGVDLAGAGHVFSTANSIAPIVYSWVLTYCERHDIDPGSFRLQLQNDPIKEYVARGTHFLPIEAAVRLATDVVIHSHRTTPGWLPISVSGSHMKQAGSSPLQEAAFTLANGIAYLADAQNKGLSIPDFHPNLEFHFCTEMDFFEEVAKYRAVRQVWSRIATERFGVPEDRLRFRLHAATSGQPLTAQQPLNNISRITLQALAQILGGVEATRTASFDEALGIPTEEAAKTSLRINQIMAYETGIPDTTDPLGGSFYVETLTGQMAQGMVAELDKIEEMGGALGAVESGYYAQALAAGAYQQQVALDEGDRVIVGVNKYRSEEPRPYPRFTGDEQSEQRQCERLSRLRAARDADRCRKALEDLRDACAGTDNVMPAVHAAVGADCTVGEISGVWRAVFGEHHETRSVL</sequence>
<dbReference type="Gene3D" id="3.20.20.240">
    <property type="entry name" value="Methylmalonyl-CoA mutase"/>
    <property type="match status" value="1"/>
</dbReference>
<protein>
    <submittedName>
        <fullName evidence="4">Methylmalonyl-CoA mutase, large subunit</fullName>
        <ecNumber evidence="4">5.4.99.2</ecNumber>
    </submittedName>
</protein>
<keyword evidence="2 4" id="KW-0413">Isomerase</keyword>
<comment type="subunit">
    <text evidence="1">Heterodimer of an alpha and a beta chain.</text>
</comment>
<gene>
    <name evidence="4" type="primary">mutA2</name>
    <name evidence="4" type="ordered locus">BLASA_4349</name>
</gene>
<evidence type="ECO:0000256" key="2">
    <source>
        <dbReference type="ARBA" id="ARBA00023235"/>
    </source>
</evidence>
<dbReference type="AlphaFoldDB" id="H6RNM1"/>
<dbReference type="InterPro" id="IPR006098">
    <property type="entry name" value="MMCoA_mutase_a_cat"/>
</dbReference>
<dbReference type="EC" id="5.4.99.2" evidence="4"/>
<keyword evidence="5" id="KW-1185">Reference proteome</keyword>
<evidence type="ECO:0000313" key="4">
    <source>
        <dbReference type="EMBL" id="CCG05169.1"/>
    </source>
</evidence>
<organism evidence="4 5">
    <name type="scientific">Blastococcus saxobsidens (strain DD2)</name>
    <dbReference type="NCBI Taxonomy" id="1146883"/>
    <lineage>
        <taxon>Bacteria</taxon>
        <taxon>Bacillati</taxon>
        <taxon>Actinomycetota</taxon>
        <taxon>Actinomycetes</taxon>
        <taxon>Geodermatophilales</taxon>
        <taxon>Geodermatophilaceae</taxon>
        <taxon>Blastococcus</taxon>
    </lineage>
</organism>
<dbReference type="Proteomes" id="UP000007517">
    <property type="component" value="Chromosome"/>
</dbReference>
<proteinExistence type="predicted"/>
<dbReference type="NCBIfam" id="TIGR00641">
    <property type="entry name" value="acid_CoA_mut_N"/>
    <property type="match status" value="1"/>
</dbReference>
<dbReference type="EMBL" id="FO117623">
    <property type="protein sequence ID" value="CCG05169.1"/>
    <property type="molecule type" value="Genomic_DNA"/>
</dbReference>
<dbReference type="GO" id="GO:0004494">
    <property type="term" value="F:methylmalonyl-CoA mutase activity"/>
    <property type="evidence" value="ECO:0007669"/>
    <property type="project" value="UniProtKB-EC"/>
</dbReference>
<evidence type="ECO:0000256" key="1">
    <source>
        <dbReference type="ARBA" id="ARBA00011870"/>
    </source>
</evidence>
<dbReference type="KEGG" id="bsd:BLASA_4349"/>
<reference evidence="5" key="2">
    <citation type="submission" date="2012-02" db="EMBL/GenBank/DDBJ databases">
        <title>Complete genome sequence of Blastococcus saxobsidens strain DD2.</title>
        <authorList>
            <person name="Genoscope."/>
        </authorList>
    </citation>
    <scope>NUCLEOTIDE SEQUENCE [LARGE SCALE GENOMIC DNA]</scope>
    <source>
        <strain evidence="5">DD2</strain>
    </source>
</reference>
<dbReference type="InterPro" id="IPR016176">
    <property type="entry name" value="Cbl-dep_enz_cat"/>
</dbReference>